<evidence type="ECO:0000256" key="1">
    <source>
        <dbReference type="SAM" id="MobiDB-lite"/>
    </source>
</evidence>
<protein>
    <submittedName>
        <fullName evidence="3">Uncharacterized protein</fullName>
    </submittedName>
</protein>
<comment type="caution">
    <text evidence="3">The sequence shown here is derived from an EMBL/GenBank/DDBJ whole genome shotgun (WGS) entry which is preliminary data.</text>
</comment>
<gene>
    <name evidence="3" type="ORF">A4X03_0g2197</name>
</gene>
<feature type="chain" id="PRO_5043321368" evidence="2">
    <location>
        <begin position="23"/>
        <end position="130"/>
    </location>
</feature>
<evidence type="ECO:0000313" key="3">
    <source>
        <dbReference type="EMBL" id="KAE8262767.1"/>
    </source>
</evidence>
<evidence type="ECO:0000256" key="2">
    <source>
        <dbReference type="SAM" id="SignalP"/>
    </source>
</evidence>
<name>A0A177V7A2_9BASI</name>
<feature type="region of interest" description="Disordered" evidence="1">
    <location>
        <begin position="53"/>
        <end position="109"/>
    </location>
</feature>
<accession>A0A177V7A2</accession>
<dbReference type="AlphaFoldDB" id="A0A177V7A2"/>
<dbReference type="Proteomes" id="UP000077671">
    <property type="component" value="Unassembled WGS sequence"/>
</dbReference>
<feature type="compositionally biased region" description="Pro residues" evidence="1">
    <location>
        <begin position="91"/>
        <end position="105"/>
    </location>
</feature>
<keyword evidence="2" id="KW-0732">Signal</keyword>
<feature type="compositionally biased region" description="Basic and acidic residues" evidence="1">
    <location>
        <begin position="57"/>
        <end position="68"/>
    </location>
</feature>
<organism evidence="3 4">
    <name type="scientific">Tilletia caries</name>
    <name type="common">wheat bunt fungus</name>
    <dbReference type="NCBI Taxonomy" id="13290"/>
    <lineage>
        <taxon>Eukaryota</taxon>
        <taxon>Fungi</taxon>
        <taxon>Dikarya</taxon>
        <taxon>Basidiomycota</taxon>
        <taxon>Ustilaginomycotina</taxon>
        <taxon>Exobasidiomycetes</taxon>
        <taxon>Tilletiales</taxon>
        <taxon>Tilletiaceae</taxon>
        <taxon>Tilletia</taxon>
    </lineage>
</organism>
<proteinExistence type="predicted"/>
<dbReference type="EMBL" id="LWDD02000203">
    <property type="protein sequence ID" value="KAE8262767.1"/>
    <property type="molecule type" value="Genomic_DNA"/>
</dbReference>
<reference evidence="3" key="2">
    <citation type="journal article" date="2019" name="IMA Fungus">
        <title>Genome sequencing and comparison of five Tilletia species to identify candidate genes for the detection of regulated species infecting wheat.</title>
        <authorList>
            <person name="Nguyen H.D.T."/>
            <person name="Sultana T."/>
            <person name="Kesanakurti P."/>
            <person name="Hambleton S."/>
        </authorList>
    </citation>
    <scope>NUCLEOTIDE SEQUENCE</scope>
    <source>
        <strain evidence="3">DAOMC 238032</strain>
    </source>
</reference>
<sequence>MVSVSTLLKVITLALMAQLSRAQPARAEKRVSMPWGWILPSAAVTGAIEHYGFEGPARMEEPRLDRPPPRTPETAPTPAPPPPQQGVVAPPNSPINSPPQSPPRLPIDVRPSFMEVIEAHAPRLAAQLRM</sequence>
<reference evidence="3" key="1">
    <citation type="submission" date="2016-04" db="EMBL/GenBank/DDBJ databases">
        <authorList>
            <person name="Nguyen H.D."/>
            <person name="Kesanakurti P."/>
            <person name="Cullis J."/>
            <person name="Levesque C.A."/>
            <person name="Hambleton S."/>
        </authorList>
    </citation>
    <scope>NUCLEOTIDE SEQUENCE</scope>
    <source>
        <strain evidence="3">DAOMC 238032</strain>
    </source>
</reference>
<feature type="compositionally biased region" description="Pro residues" evidence="1">
    <location>
        <begin position="69"/>
        <end position="84"/>
    </location>
</feature>
<evidence type="ECO:0000313" key="4">
    <source>
        <dbReference type="Proteomes" id="UP000077671"/>
    </source>
</evidence>
<feature type="signal peptide" evidence="2">
    <location>
        <begin position="1"/>
        <end position="22"/>
    </location>
</feature>